<dbReference type="Proteomes" id="UP000663792">
    <property type="component" value="Unassembled WGS sequence"/>
</dbReference>
<name>A0A939BZ26_9ACTN</name>
<organism evidence="1 2">
    <name type="scientific">Nakamurella leprariae</name>
    <dbReference type="NCBI Taxonomy" id="2803911"/>
    <lineage>
        <taxon>Bacteria</taxon>
        <taxon>Bacillati</taxon>
        <taxon>Actinomycetota</taxon>
        <taxon>Actinomycetes</taxon>
        <taxon>Nakamurellales</taxon>
        <taxon>Nakamurellaceae</taxon>
        <taxon>Nakamurella</taxon>
    </lineage>
</organism>
<evidence type="ECO:0000313" key="2">
    <source>
        <dbReference type="Proteomes" id="UP000663792"/>
    </source>
</evidence>
<reference evidence="1" key="1">
    <citation type="submission" date="2021-01" db="EMBL/GenBank/DDBJ databases">
        <title>YIM 132084 draft genome.</title>
        <authorList>
            <person name="An D."/>
        </authorList>
    </citation>
    <scope>NUCLEOTIDE SEQUENCE</scope>
    <source>
        <strain evidence="1">YIM 132084</strain>
    </source>
</reference>
<evidence type="ECO:0000313" key="1">
    <source>
        <dbReference type="EMBL" id="MBM9467710.1"/>
    </source>
</evidence>
<proteinExistence type="predicted"/>
<protein>
    <submittedName>
        <fullName evidence="1">Uncharacterized protein</fullName>
    </submittedName>
</protein>
<accession>A0A939BZ26</accession>
<dbReference type="EMBL" id="JAERWK010000012">
    <property type="protein sequence ID" value="MBM9467710.1"/>
    <property type="molecule type" value="Genomic_DNA"/>
</dbReference>
<keyword evidence="2" id="KW-1185">Reference proteome</keyword>
<comment type="caution">
    <text evidence="1">The sequence shown here is derived from an EMBL/GenBank/DDBJ whole genome shotgun (WGS) entry which is preliminary data.</text>
</comment>
<dbReference type="AlphaFoldDB" id="A0A939BZ26"/>
<sequence>MTVGPAEQVGAGGGPGTVDLALADEVVVLRAAVARLRDEAAAGRAERERAHAAEQLAAVHAELSRVRELLAECHGRLRAQQPSGDDGLAAIELRQERQALELVIRARDEEIRAIRGSVTWRIGRLVIGPVSRVRRVLGRRGR</sequence>
<gene>
    <name evidence="1" type="ORF">JL106_10505</name>
</gene>